<dbReference type="InterPro" id="IPR002877">
    <property type="entry name" value="RNA_MeTrfase_FtsJ_dom"/>
</dbReference>
<dbReference type="SUPFAM" id="SSF55174">
    <property type="entry name" value="Alpha-L RNA-binding motif"/>
    <property type="match status" value="1"/>
</dbReference>
<dbReference type="SUPFAM" id="SSF53335">
    <property type="entry name" value="S-adenosyl-L-methionine-dependent methyltransferases"/>
    <property type="match status" value="1"/>
</dbReference>
<proteinExistence type="inferred from homology"/>
<evidence type="ECO:0000256" key="1">
    <source>
        <dbReference type="ARBA" id="ARBA00022884"/>
    </source>
</evidence>
<dbReference type="GO" id="GO:0003723">
    <property type="term" value="F:RNA binding"/>
    <property type="evidence" value="ECO:0007669"/>
    <property type="project" value="UniProtKB-KW"/>
</dbReference>
<dbReference type="Gene3D" id="3.40.50.150">
    <property type="entry name" value="Vaccinia Virus protein VP39"/>
    <property type="match status" value="1"/>
</dbReference>
<evidence type="ECO:0000256" key="2">
    <source>
        <dbReference type="ARBA" id="ARBA00029460"/>
    </source>
</evidence>
<dbReference type="AlphaFoldDB" id="A0AAV3GRT5"/>
<comment type="caution">
    <text evidence="5">The sequence shown here is derived from an EMBL/GenBank/DDBJ whole genome shotgun (WGS) entry which is preliminary data.</text>
</comment>
<evidence type="ECO:0000259" key="4">
    <source>
        <dbReference type="Pfam" id="PF01728"/>
    </source>
</evidence>
<name>A0AAV3GRT5_ENTFC</name>
<keyword evidence="5" id="KW-0808">Transferase</keyword>
<dbReference type="InterPro" id="IPR004538">
    <property type="entry name" value="Hemolysin_A/TlyA"/>
</dbReference>
<keyword evidence="5" id="KW-0489">Methyltransferase</keyword>
<dbReference type="NCBIfam" id="TIGR00478">
    <property type="entry name" value="tly"/>
    <property type="match status" value="1"/>
</dbReference>
<feature type="domain" description="Ribosomal RNA methyltransferase FtsJ" evidence="4">
    <location>
        <begin position="65"/>
        <end position="248"/>
    </location>
</feature>
<evidence type="ECO:0000313" key="6">
    <source>
        <dbReference type="Proteomes" id="UP000006402"/>
    </source>
</evidence>
<dbReference type="PANTHER" id="PTHR32319">
    <property type="entry name" value="BACTERIAL HEMOLYSIN-LIKE PROTEIN"/>
    <property type="match status" value="1"/>
</dbReference>
<dbReference type="PANTHER" id="PTHR32319:SF0">
    <property type="entry name" value="BACTERIAL HEMOLYSIN-LIKE PROTEIN"/>
    <property type="match status" value="1"/>
</dbReference>
<accession>A0AAV3GRT5</accession>
<dbReference type="GO" id="GO:0008168">
    <property type="term" value="F:methyltransferase activity"/>
    <property type="evidence" value="ECO:0007669"/>
    <property type="project" value="UniProtKB-KW"/>
</dbReference>
<dbReference type="Proteomes" id="UP000006402">
    <property type="component" value="Unassembled WGS sequence"/>
</dbReference>
<dbReference type="PROSITE" id="PS50889">
    <property type="entry name" value="S4"/>
    <property type="match status" value="1"/>
</dbReference>
<dbReference type="CDD" id="cd00165">
    <property type="entry name" value="S4"/>
    <property type="match status" value="1"/>
</dbReference>
<reference evidence="5 6" key="1">
    <citation type="submission" date="2012-04" db="EMBL/GenBank/DDBJ databases">
        <authorList>
            <person name="Weinstock G."/>
            <person name="Sodergren E."/>
            <person name="Lobos E.A."/>
            <person name="Fulton L."/>
            <person name="Fulton R."/>
            <person name="Courtney L."/>
            <person name="Fronick C."/>
            <person name="O'Laughlin M."/>
            <person name="Godfrey J."/>
            <person name="Wilson R.M."/>
            <person name="Miner T."/>
            <person name="Farmer C."/>
            <person name="Delehaunty K."/>
            <person name="Cordes M."/>
            <person name="Minx P."/>
            <person name="Tomlinson C."/>
            <person name="Chen J."/>
            <person name="Wollam A."/>
            <person name="Pepin K.H."/>
            <person name="Bhonagiri V."/>
            <person name="Zhang X."/>
            <person name="Suruliraj S."/>
            <person name="Warren W."/>
            <person name="Mitreva M."/>
            <person name="Mardis E.R."/>
            <person name="Wilson R.K."/>
        </authorList>
    </citation>
    <scope>NUCLEOTIDE SEQUENCE [LARGE SCALE GENOMIC DNA]</scope>
    <source>
        <strain evidence="5 6">R496</strain>
    </source>
</reference>
<keyword evidence="1 3" id="KW-0694">RNA-binding</keyword>
<gene>
    <name evidence="5" type="ORF">HMPREF1378_02773</name>
</gene>
<evidence type="ECO:0000256" key="3">
    <source>
        <dbReference type="PROSITE-ProRule" id="PRU00182"/>
    </source>
</evidence>
<dbReference type="EMBL" id="AMAH01000232">
    <property type="protein sequence ID" value="EJX48736.1"/>
    <property type="molecule type" value="Genomic_DNA"/>
</dbReference>
<organism evidence="5 6">
    <name type="scientific">Enterococcus faecium R496</name>
    <dbReference type="NCBI Taxonomy" id="1134836"/>
    <lineage>
        <taxon>Bacteria</taxon>
        <taxon>Bacillati</taxon>
        <taxon>Bacillota</taxon>
        <taxon>Bacilli</taxon>
        <taxon>Lactobacillales</taxon>
        <taxon>Enterococcaceae</taxon>
        <taxon>Enterococcus</taxon>
    </lineage>
</organism>
<dbReference type="InterPro" id="IPR047048">
    <property type="entry name" value="TlyA"/>
</dbReference>
<dbReference type="InterPro" id="IPR029063">
    <property type="entry name" value="SAM-dependent_MTases_sf"/>
</dbReference>
<dbReference type="GO" id="GO:0032259">
    <property type="term" value="P:methylation"/>
    <property type="evidence" value="ECO:0007669"/>
    <property type="project" value="UniProtKB-KW"/>
</dbReference>
<dbReference type="InterPro" id="IPR036986">
    <property type="entry name" value="S4_RNA-bd_sf"/>
</dbReference>
<comment type="similarity">
    <text evidence="2">Belongs to the TlyA family.</text>
</comment>
<dbReference type="Gene3D" id="3.10.290.10">
    <property type="entry name" value="RNA-binding S4 domain"/>
    <property type="match status" value="1"/>
</dbReference>
<dbReference type="Pfam" id="PF01728">
    <property type="entry name" value="FtsJ"/>
    <property type="match status" value="1"/>
</dbReference>
<evidence type="ECO:0000313" key="5">
    <source>
        <dbReference type="EMBL" id="EJX48736.1"/>
    </source>
</evidence>
<sequence>MRERMEKERVDVLAVKQGLFETREQAKRSVMAGLIYNEKNERFDKPGEKIPVSSELRVKGKKLPYVSRGGLKLEKALKAFDLSVEGKTLLDIGASTGGFTDAALQNGAKMSYALDVGYNQLAWKIRQDPRVVVMERVNFRYAKPEDFTLGIPEVAVIDVSFISLKLMLPPLHAILKEEGEVIALIKPQFEAGREAVGKNGIVRDPQTHQKVLEDILSFAAQGGYDVLELSYSPITGGEGNIEFLAHLRKVPESGTINSAINMAEVVSNAHEQFDHK</sequence>
<dbReference type="PIRSF" id="PIRSF005578">
    <property type="entry name" value="TlyA"/>
    <property type="match status" value="1"/>
</dbReference>
<protein>
    <submittedName>
        <fullName evidence="5">Ribosomal RNA large subunit methyltransferase J</fullName>
    </submittedName>
</protein>